<evidence type="ECO:0000313" key="15">
    <source>
        <dbReference type="EMBL" id="KAJ3182652.1"/>
    </source>
</evidence>
<dbReference type="Gene3D" id="2.60.40.1730">
    <property type="entry name" value="tricorn interacting facor f3 domain"/>
    <property type="match status" value="1"/>
</dbReference>
<dbReference type="InterPro" id="IPR024571">
    <property type="entry name" value="ERAP1-like_C_dom"/>
</dbReference>
<dbReference type="Pfam" id="PF01433">
    <property type="entry name" value="Peptidase_M1"/>
    <property type="match status" value="1"/>
</dbReference>
<keyword evidence="16" id="KW-1185">Reference proteome</keyword>
<dbReference type="InterPro" id="IPR045357">
    <property type="entry name" value="Aminopeptidase_N-like_N"/>
</dbReference>
<dbReference type="SUPFAM" id="SSF55486">
    <property type="entry name" value="Metalloproteases ('zincins'), catalytic domain"/>
    <property type="match status" value="1"/>
</dbReference>
<keyword evidence="5 11" id="KW-0378">Hydrolase</keyword>
<dbReference type="GO" id="GO:0005737">
    <property type="term" value="C:cytoplasm"/>
    <property type="evidence" value="ECO:0007669"/>
    <property type="project" value="TreeGrafter"/>
</dbReference>
<keyword evidence="2 11" id="KW-0031">Aminopeptidase</keyword>
<dbReference type="GO" id="GO:0008270">
    <property type="term" value="F:zinc ion binding"/>
    <property type="evidence" value="ECO:0007669"/>
    <property type="project" value="UniProtKB-UniRule"/>
</dbReference>
<evidence type="ECO:0000313" key="16">
    <source>
        <dbReference type="Proteomes" id="UP001212152"/>
    </source>
</evidence>
<evidence type="ECO:0000256" key="3">
    <source>
        <dbReference type="ARBA" id="ARBA00022670"/>
    </source>
</evidence>
<sequence length="923" mass="102792">MCHHTHGHLASTTAVKAAREVLPATPVHYRVEITPDLVNFVYKGVVDIDLKVKETISTIVCNSNELKIHSASVKTVFQKTESSQTATKISYDEKVQTASFDFPNAIEAGSTATLHIEFEGKHNDKMAGFYRSSYTRDGVKKHMVVTQFEATDCRRALPSWDEPNLKATFDVVLNIEKNLTALSNMNAIEEKDVTIDGKALKAVHFATTPIMSTYLLAFAVGDLEYIETTSTAKSPADAVPVTVRVYTLPGQKEQGRFALEVCARTLEFFSEYFDVAYPLPKMDLIAIPDFSAGAMENWGLVTYREIYVLYDEKSSSAKAKESVAYVVGHELAHQWFGNLVTMDWWSELWLNEGFATFVGWMATDHLFPEWKIWTSFITGDYARGKELDAMKSSHPIEVEVHSPSEIIQIFDAISYCKGASVIRMLNSYLGTETFKKGIRAYLRKHKFSNATTLDLWAALGDASGKDVAGFMYPWTRDIGYPLVTVLDEKFDEAKGELTLHLKQSRFLSSGETTAQEDADGTVWWVPLVITTHLNSKPTDHILSEKEARITIPYSKTKNSFFKLNFDTTGFYRVRLTEHQLTSLAAVIKADPKALSTEDKLGVLSDAFALAFSGQGSTVAALELLGAFEAEEDYNLLKEVSTLLDSVIDTWYLEPKEVGDGLRAIKRKLFSSKAKAMGFEYHAGENHLVGLKRTLVIEAAARANDQEVVAALQERFKKFIAGDESALPPNIRSIAYKTVLSNSKNSKEDFESILNIFKTATTPDQKLFALNSLGATNDPELVKRVLNEIALNTDLVRANDVPMCLSGLTSSNPDLATVRAGMWPWVLANWDTLVERYRATLSLLAAVVSLSVSPRVGQEVIDTIENWRAGKDLPTDEARAKRTDDIKSITRPIDQSVERVRGKTAWVNRARDSVAQWVKESGSK</sequence>
<feature type="active site" description="Proton acceptor" evidence="8">
    <location>
        <position position="330"/>
    </location>
</feature>
<evidence type="ECO:0000256" key="1">
    <source>
        <dbReference type="ARBA" id="ARBA00010136"/>
    </source>
</evidence>
<comment type="cofactor">
    <cofactor evidence="9 11">
        <name>Zn(2+)</name>
        <dbReference type="ChEBI" id="CHEBI:29105"/>
    </cofactor>
    <text evidence="9 11">Binds 1 zinc ion per subunit.</text>
</comment>
<dbReference type="FunFam" id="1.10.390.10:FF:000001">
    <property type="entry name" value="Aminopeptidase"/>
    <property type="match status" value="1"/>
</dbReference>
<dbReference type="GO" id="GO:0070006">
    <property type="term" value="F:metalloaminopeptidase activity"/>
    <property type="evidence" value="ECO:0007669"/>
    <property type="project" value="TreeGrafter"/>
</dbReference>
<keyword evidence="7 11" id="KW-0482">Metalloprotease</keyword>
<dbReference type="GO" id="GO:0042277">
    <property type="term" value="F:peptide binding"/>
    <property type="evidence" value="ECO:0007669"/>
    <property type="project" value="TreeGrafter"/>
</dbReference>
<comment type="caution">
    <text evidence="15">The sequence shown here is derived from an EMBL/GenBank/DDBJ whole genome shotgun (WGS) entry which is preliminary data.</text>
</comment>
<dbReference type="InterPro" id="IPR050344">
    <property type="entry name" value="Peptidase_M1_aminopeptidases"/>
</dbReference>
<dbReference type="Gene3D" id="2.60.40.1910">
    <property type="match status" value="1"/>
</dbReference>
<dbReference type="PANTHER" id="PTHR11533:SF174">
    <property type="entry name" value="PUROMYCIN-SENSITIVE AMINOPEPTIDASE-RELATED"/>
    <property type="match status" value="1"/>
</dbReference>
<dbReference type="EC" id="3.4.11.-" evidence="11"/>
<dbReference type="Pfam" id="PF11838">
    <property type="entry name" value="ERAP1_C"/>
    <property type="match status" value="1"/>
</dbReference>
<evidence type="ECO:0000256" key="7">
    <source>
        <dbReference type="ARBA" id="ARBA00023049"/>
    </source>
</evidence>
<dbReference type="GO" id="GO:0005615">
    <property type="term" value="C:extracellular space"/>
    <property type="evidence" value="ECO:0007669"/>
    <property type="project" value="TreeGrafter"/>
</dbReference>
<dbReference type="InterPro" id="IPR014782">
    <property type="entry name" value="Peptidase_M1_dom"/>
</dbReference>
<feature type="domain" description="Aminopeptidase N-like N-terminal" evidence="14">
    <location>
        <begin position="26"/>
        <end position="215"/>
    </location>
</feature>
<protein>
    <recommendedName>
        <fullName evidence="11">Aminopeptidase</fullName>
        <ecNumber evidence="11">3.4.11.-</ecNumber>
    </recommendedName>
</protein>
<keyword evidence="3 11" id="KW-0645">Protease</keyword>
<dbReference type="EMBL" id="JADGJQ010000008">
    <property type="protein sequence ID" value="KAJ3182652.1"/>
    <property type="molecule type" value="Genomic_DNA"/>
</dbReference>
<dbReference type="AlphaFoldDB" id="A0AAD5TP23"/>
<keyword evidence="4 9" id="KW-0479">Metal-binding</keyword>
<feature type="domain" description="ERAP1-like C-terminal" evidence="13">
    <location>
        <begin position="560"/>
        <end position="876"/>
    </location>
</feature>
<evidence type="ECO:0000256" key="10">
    <source>
        <dbReference type="PIRSR" id="PIRSR634016-4"/>
    </source>
</evidence>
<dbReference type="SUPFAM" id="SSF63737">
    <property type="entry name" value="Leukotriene A4 hydrolase N-terminal domain"/>
    <property type="match status" value="1"/>
</dbReference>
<evidence type="ECO:0000259" key="14">
    <source>
        <dbReference type="Pfam" id="PF17900"/>
    </source>
</evidence>
<dbReference type="PANTHER" id="PTHR11533">
    <property type="entry name" value="PROTEASE M1 ZINC METALLOPROTEASE"/>
    <property type="match status" value="1"/>
</dbReference>
<organism evidence="15 16">
    <name type="scientific">Geranomyces variabilis</name>
    <dbReference type="NCBI Taxonomy" id="109894"/>
    <lineage>
        <taxon>Eukaryota</taxon>
        <taxon>Fungi</taxon>
        <taxon>Fungi incertae sedis</taxon>
        <taxon>Chytridiomycota</taxon>
        <taxon>Chytridiomycota incertae sedis</taxon>
        <taxon>Chytridiomycetes</taxon>
        <taxon>Spizellomycetales</taxon>
        <taxon>Powellomycetaceae</taxon>
        <taxon>Geranomyces</taxon>
    </lineage>
</organism>
<evidence type="ECO:0000256" key="8">
    <source>
        <dbReference type="PIRSR" id="PIRSR634016-1"/>
    </source>
</evidence>
<evidence type="ECO:0000256" key="4">
    <source>
        <dbReference type="ARBA" id="ARBA00022723"/>
    </source>
</evidence>
<dbReference type="GO" id="GO:0006508">
    <property type="term" value="P:proteolysis"/>
    <property type="evidence" value="ECO:0007669"/>
    <property type="project" value="UniProtKB-KW"/>
</dbReference>
<evidence type="ECO:0000256" key="2">
    <source>
        <dbReference type="ARBA" id="ARBA00022438"/>
    </source>
</evidence>
<feature type="site" description="Transition state stabilizer" evidence="10">
    <location>
        <position position="415"/>
    </location>
</feature>
<dbReference type="InterPro" id="IPR042097">
    <property type="entry name" value="Aminopeptidase_N-like_N_sf"/>
</dbReference>
<dbReference type="InterPro" id="IPR027268">
    <property type="entry name" value="Peptidase_M4/M1_CTD_sf"/>
</dbReference>
<dbReference type="Gene3D" id="1.25.50.20">
    <property type="match status" value="1"/>
</dbReference>
<dbReference type="Pfam" id="PF17900">
    <property type="entry name" value="Peptidase_M1_N"/>
    <property type="match status" value="1"/>
</dbReference>
<keyword evidence="6 9" id="KW-0862">Zinc</keyword>
<evidence type="ECO:0000259" key="13">
    <source>
        <dbReference type="Pfam" id="PF11838"/>
    </source>
</evidence>
<proteinExistence type="inferred from homology"/>
<dbReference type="GO" id="GO:0043171">
    <property type="term" value="P:peptide catabolic process"/>
    <property type="evidence" value="ECO:0007669"/>
    <property type="project" value="TreeGrafter"/>
</dbReference>
<accession>A0AAD5TP23</accession>
<dbReference type="GO" id="GO:0016020">
    <property type="term" value="C:membrane"/>
    <property type="evidence" value="ECO:0007669"/>
    <property type="project" value="TreeGrafter"/>
</dbReference>
<evidence type="ECO:0000256" key="11">
    <source>
        <dbReference type="RuleBase" id="RU364040"/>
    </source>
</evidence>
<feature type="binding site" evidence="9">
    <location>
        <position position="329"/>
    </location>
    <ligand>
        <name>Zn(2+)</name>
        <dbReference type="ChEBI" id="CHEBI:29105"/>
        <note>catalytic</note>
    </ligand>
</feature>
<comment type="similarity">
    <text evidence="1 11">Belongs to the peptidase M1 family.</text>
</comment>
<dbReference type="PRINTS" id="PR00756">
    <property type="entry name" value="ALADIPTASE"/>
</dbReference>
<name>A0AAD5TP23_9FUNG</name>
<feature type="domain" description="Peptidase M1 membrane alanine aminopeptidase" evidence="12">
    <location>
        <begin position="257"/>
        <end position="474"/>
    </location>
</feature>
<dbReference type="Proteomes" id="UP001212152">
    <property type="component" value="Unassembled WGS sequence"/>
</dbReference>
<dbReference type="FunFam" id="2.60.40.1730:FF:000002">
    <property type="entry name" value="Aminopeptidase"/>
    <property type="match status" value="1"/>
</dbReference>
<evidence type="ECO:0000256" key="9">
    <source>
        <dbReference type="PIRSR" id="PIRSR634016-3"/>
    </source>
</evidence>
<dbReference type="InterPro" id="IPR034016">
    <property type="entry name" value="M1_APN-typ"/>
</dbReference>
<feature type="binding site" evidence="9">
    <location>
        <position position="333"/>
    </location>
    <ligand>
        <name>Zn(2+)</name>
        <dbReference type="ChEBI" id="CHEBI:29105"/>
        <note>catalytic</note>
    </ligand>
</feature>
<evidence type="ECO:0000256" key="6">
    <source>
        <dbReference type="ARBA" id="ARBA00022833"/>
    </source>
</evidence>
<feature type="binding site" evidence="9">
    <location>
        <position position="352"/>
    </location>
    <ligand>
        <name>Zn(2+)</name>
        <dbReference type="ChEBI" id="CHEBI:29105"/>
        <note>catalytic</note>
    </ligand>
</feature>
<evidence type="ECO:0000256" key="5">
    <source>
        <dbReference type="ARBA" id="ARBA00022801"/>
    </source>
</evidence>
<evidence type="ECO:0000259" key="12">
    <source>
        <dbReference type="Pfam" id="PF01433"/>
    </source>
</evidence>
<dbReference type="Gene3D" id="1.10.390.10">
    <property type="entry name" value="Neutral Protease Domain 2"/>
    <property type="match status" value="1"/>
</dbReference>
<dbReference type="CDD" id="cd09601">
    <property type="entry name" value="M1_APN-Q_like"/>
    <property type="match status" value="1"/>
</dbReference>
<reference evidence="15" key="1">
    <citation type="submission" date="2020-05" db="EMBL/GenBank/DDBJ databases">
        <title>Phylogenomic resolution of chytrid fungi.</title>
        <authorList>
            <person name="Stajich J.E."/>
            <person name="Amses K."/>
            <person name="Simmons R."/>
            <person name="Seto K."/>
            <person name="Myers J."/>
            <person name="Bonds A."/>
            <person name="Quandt C.A."/>
            <person name="Barry K."/>
            <person name="Liu P."/>
            <person name="Grigoriev I."/>
            <person name="Longcore J.E."/>
            <person name="James T.Y."/>
        </authorList>
    </citation>
    <scope>NUCLEOTIDE SEQUENCE</scope>
    <source>
        <strain evidence="15">JEL0379</strain>
    </source>
</reference>
<dbReference type="InterPro" id="IPR001930">
    <property type="entry name" value="Peptidase_M1"/>
</dbReference>
<gene>
    <name evidence="15" type="primary">APE2</name>
    <name evidence="15" type="ORF">HDU87_007991</name>
</gene>